<dbReference type="InterPro" id="IPR023200">
    <property type="entry name" value="RMF_sf"/>
</dbReference>
<keyword evidence="2" id="KW-0810">Translation regulation</keyword>
<keyword evidence="1" id="KW-0963">Cytoplasm</keyword>
<dbReference type="EMBL" id="JAPMOU010000056">
    <property type="protein sequence ID" value="MDE1465238.1"/>
    <property type="molecule type" value="Genomic_DNA"/>
</dbReference>
<evidence type="ECO:0000256" key="2">
    <source>
        <dbReference type="ARBA" id="ARBA00022845"/>
    </source>
</evidence>
<name>A0ABT5UIH5_9GAMM</name>
<dbReference type="Gene3D" id="1.10.10.620">
    <property type="entry name" value="ribosome modulation factor like domain"/>
    <property type="match status" value="1"/>
</dbReference>
<dbReference type="Proteomes" id="UP001528823">
    <property type="component" value="Unassembled WGS sequence"/>
</dbReference>
<comment type="caution">
    <text evidence="3">The sequence shown here is derived from an EMBL/GenBank/DDBJ whole genome shotgun (WGS) entry which is preliminary data.</text>
</comment>
<reference evidence="3 4" key="1">
    <citation type="submission" date="2022-11" db="EMBL/GenBank/DDBJ databases">
        <title>Spartinivicinus poritis sp. nov., isolated from scleractinian coral Porites lutea.</title>
        <authorList>
            <person name="Zhang G."/>
            <person name="Cai L."/>
            <person name="Wei Q."/>
        </authorList>
    </citation>
    <scope>NUCLEOTIDE SEQUENCE [LARGE SCALE GENOMIC DNA]</scope>
    <source>
        <strain evidence="3 4">A2-2</strain>
    </source>
</reference>
<evidence type="ECO:0000313" key="4">
    <source>
        <dbReference type="Proteomes" id="UP001528823"/>
    </source>
</evidence>
<protein>
    <submittedName>
        <fullName evidence="3">Uncharacterized protein</fullName>
    </submittedName>
</protein>
<keyword evidence="4" id="KW-1185">Reference proteome</keyword>
<organism evidence="3 4">
    <name type="scientific">Spartinivicinus poritis</name>
    <dbReference type="NCBI Taxonomy" id="2994640"/>
    <lineage>
        <taxon>Bacteria</taxon>
        <taxon>Pseudomonadati</taxon>
        <taxon>Pseudomonadota</taxon>
        <taxon>Gammaproteobacteria</taxon>
        <taxon>Oceanospirillales</taxon>
        <taxon>Zooshikellaceae</taxon>
        <taxon>Spartinivicinus</taxon>
    </lineage>
</organism>
<proteinExistence type="predicted"/>
<dbReference type="Pfam" id="PF04957">
    <property type="entry name" value="RMF"/>
    <property type="match status" value="1"/>
</dbReference>
<sequence>MTKKEAPDQPDTSEMGECSLDDLTNAYQQGYQAGIRTIFNLPPYQHKRLAAAWQAGFDDGLHQYELSISAA</sequence>
<evidence type="ECO:0000256" key="1">
    <source>
        <dbReference type="ARBA" id="ARBA00022490"/>
    </source>
</evidence>
<dbReference type="RefSeq" id="WP_274691548.1">
    <property type="nucleotide sequence ID" value="NZ_JAPMOU010000056.1"/>
</dbReference>
<gene>
    <name evidence="3" type="ORF">ORQ98_25060</name>
</gene>
<evidence type="ECO:0000313" key="3">
    <source>
        <dbReference type="EMBL" id="MDE1465238.1"/>
    </source>
</evidence>
<dbReference type="InterPro" id="IPR007040">
    <property type="entry name" value="Ribosome_modulation_factor"/>
</dbReference>
<accession>A0ABT5UIH5</accession>